<dbReference type="AlphaFoldDB" id="A0AAW6BHA4"/>
<evidence type="ECO:0000256" key="3">
    <source>
        <dbReference type="ARBA" id="ARBA00022969"/>
    </source>
</evidence>
<dbReference type="GO" id="GO:0030435">
    <property type="term" value="P:sporulation resulting in formation of a cellular spore"/>
    <property type="evidence" value="ECO:0007669"/>
    <property type="project" value="UniProtKB-KW"/>
</dbReference>
<reference evidence="6" key="1">
    <citation type="submission" date="2023-01" db="EMBL/GenBank/DDBJ databases">
        <title>Genome sequencing of Photorhabdus bodei 09-20.</title>
        <authorList>
            <person name="Kalindamar S."/>
            <person name="Kumru S."/>
        </authorList>
    </citation>
    <scope>NUCLEOTIDE SEQUENCE</scope>
    <source>
        <strain evidence="6">09-20</strain>
    </source>
</reference>
<dbReference type="RefSeq" id="WP_271865908.1">
    <property type="nucleotide sequence ID" value="NZ_JAQMFO010000004.1"/>
</dbReference>
<dbReference type="Gene3D" id="1.20.190.10">
    <property type="entry name" value="Pesticidal crystal protein, N-terminal domain"/>
    <property type="match status" value="1"/>
</dbReference>
<evidence type="ECO:0000313" key="7">
    <source>
        <dbReference type="Proteomes" id="UP001212996"/>
    </source>
</evidence>
<dbReference type="InterPro" id="IPR036716">
    <property type="entry name" value="Pest_crys_N_sf"/>
</dbReference>
<evidence type="ECO:0000313" key="6">
    <source>
        <dbReference type="EMBL" id="MDB6371229.1"/>
    </source>
</evidence>
<keyword evidence="4" id="KW-0843">Virulence</keyword>
<comment type="caution">
    <text evidence="6">The sequence shown here is derived from an EMBL/GenBank/DDBJ whole genome shotgun (WGS) entry which is preliminary data.</text>
</comment>
<dbReference type="SUPFAM" id="SSF56849">
    <property type="entry name" value="delta-Endotoxin (insectocide), N-terminal domain"/>
    <property type="match status" value="1"/>
</dbReference>
<proteinExistence type="inferred from homology"/>
<sequence>MIKKKNFNQSDSVSPQGVVSSVLSILLKLTYKKLTEPKEVDVIGIIQDTLIKYTSEWLEAEYQAVRKDAESLQDTISSYQKNPTDEARQLIVVRNEIAIADMRRLCILSINTANKNSIPLLSSICALSCLLYFFTLRDTLVNGSEWGYSLYDLQKYSKAIAEQADIMFNDILIAALNNYNSEDFYEPETQAKRSMIYWTSDYTNIQSHLTFGAQRKSSRVCLDPNDTDNLFIDHNYNNIFLGDVFLNGGRSSRKVTETLVTISFISCCSCQIVLHGSGIQSSKSKCKCNMPALFH</sequence>
<evidence type="ECO:0000256" key="4">
    <source>
        <dbReference type="ARBA" id="ARBA00023026"/>
    </source>
</evidence>
<dbReference type="Proteomes" id="UP001212996">
    <property type="component" value="Unassembled WGS sequence"/>
</dbReference>
<evidence type="ECO:0000256" key="1">
    <source>
        <dbReference type="ARBA" id="ARBA00007819"/>
    </source>
</evidence>
<organism evidence="6 7">
    <name type="scientific">Photorhabdus bodei</name>
    <dbReference type="NCBI Taxonomy" id="2029681"/>
    <lineage>
        <taxon>Bacteria</taxon>
        <taxon>Pseudomonadati</taxon>
        <taxon>Pseudomonadota</taxon>
        <taxon>Gammaproteobacteria</taxon>
        <taxon>Enterobacterales</taxon>
        <taxon>Morganellaceae</taxon>
        <taxon>Photorhabdus</taxon>
    </lineage>
</organism>
<dbReference type="GO" id="GO:0090729">
    <property type="term" value="F:toxin activity"/>
    <property type="evidence" value="ECO:0007669"/>
    <property type="project" value="UniProtKB-KW"/>
</dbReference>
<protein>
    <submittedName>
        <fullName evidence="6">Uncharacterized protein</fullName>
    </submittedName>
</protein>
<keyword evidence="5" id="KW-0175">Coiled coil</keyword>
<gene>
    <name evidence="6" type="ORF">PH362_04435</name>
</gene>
<keyword evidence="2" id="KW-0800">Toxin</keyword>
<name>A0AAW6BHA4_9GAMM</name>
<keyword evidence="3" id="KW-0749">Sporulation</keyword>
<dbReference type="EMBL" id="JAQMFO010000004">
    <property type="protein sequence ID" value="MDB6371229.1"/>
    <property type="molecule type" value="Genomic_DNA"/>
</dbReference>
<accession>A0AAW6BHA4</accession>
<evidence type="ECO:0000256" key="5">
    <source>
        <dbReference type="SAM" id="Coils"/>
    </source>
</evidence>
<evidence type="ECO:0000256" key="2">
    <source>
        <dbReference type="ARBA" id="ARBA00022656"/>
    </source>
</evidence>
<feature type="coiled-coil region" evidence="5">
    <location>
        <begin position="55"/>
        <end position="82"/>
    </location>
</feature>
<comment type="similarity">
    <text evidence="1">Belongs to the delta endotoxin family.</text>
</comment>